<dbReference type="UniPathway" id="UPA00143"/>
<evidence type="ECO:0000256" key="1">
    <source>
        <dbReference type="ARBA" id="ARBA00022441"/>
    </source>
</evidence>
<dbReference type="InterPro" id="IPR015915">
    <property type="entry name" value="Kelch-typ_b-propeller"/>
</dbReference>
<keyword evidence="5" id="KW-1185">Reference proteome</keyword>
<dbReference type="GO" id="GO:0072686">
    <property type="term" value="C:mitotic spindle"/>
    <property type="evidence" value="ECO:0007669"/>
    <property type="project" value="TreeGrafter"/>
</dbReference>
<dbReference type="SMART" id="SM00612">
    <property type="entry name" value="Kelch"/>
    <property type="match status" value="5"/>
</dbReference>
<protein>
    <recommendedName>
        <fullName evidence="3">BTB domain-containing protein</fullName>
    </recommendedName>
</protein>
<dbReference type="Pfam" id="PF01344">
    <property type="entry name" value="Kelch_1"/>
    <property type="match status" value="1"/>
</dbReference>
<dbReference type="GO" id="GO:1904263">
    <property type="term" value="P:positive regulation of TORC1 signaling"/>
    <property type="evidence" value="ECO:0007669"/>
    <property type="project" value="TreeGrafter"/>
</dbReference>
<evidence type="ECO:0000313" key="4">
    <source>
        <dbReference type="EMBL" id="GCC21465.1"/>
    </source>
</evidence>
<dbReference type="GO" id="GO:0006513">
    <property type="term" value="P:protein monoubiquitination"/>
    <property type="evidence" value="ECO:0007669"/>
    <property type="project" value="TreeGrafter"/>
</dbReference>
<dbReference type="STRING" id="137246.A0A401RTJ0"/>
<feature type="domain" description="BTB" evidence="3">
    <location>
        <begin position="44"/>
        <end position="111"/>
    </location>
</feature>
<evidence type="ECO:0000256" key="2">
    <source>
        <dbReference type="ARBA" id="ARBA00022737"/>
    </source>
</evidence>
<dbReference type="InterPro" id="IPR000210">
    <property type="entry name" value="BTB/POZ_dom"/>
</dbReference>
<dbReference type="GO" id="GO:0031463">
    <property type="term" value="C:Cul3-RING ubiquitin ligase complex"/>
    <property type="evidence" value="ECO:0007669"/>
    <property type="project" value="TreeGrafter"/>
</dbReference>
<gene>
    <name evidence="4" type="ORF">chiPu_0019937</name>
</gene>
<dbReference type="GO" id="GO:0005827">
    <property type="term" value="C:polar microtubule"/>
    <property type="evidence" value="ECO:0007669"/>
    <property type="project" value="TreeGrafter"/>
</dbReference>
<dbReference type="AlphaFoldDB" id="A0A401RTJ0"/>
<keyword evidence="2" id="KW-0677">Repeat</keyword>
<dbReference type="SUPFAM" id="SSF54695">
    <property type="entry name" value="POZ domain"/>
    <property type="match status" value="1"/>
</dbReference>
<dbReference type="PROSITE" id="PS50097">
    <property type="entry name" value="BTB"/>
    <property type="match status" value="1"/>
</dbReference>
<organism evidence="4 5">
    <name type="scientific">Chiloscyllium punctatum</name>
    <name type="common">Brownbanded bambooshark</name>
    <name type="synonym">Hemiscyllium punctatum</name>
    <dbReference type="NCBI Taxonomy" id="137246"/>
    <lineage>
        <taxon>Eukaryota</taxon>
        <taxon>Metazoa</taxon>
        <taxon>Chordata</taxon>
        <taxon>Craniata</taxon>
        <taxon>Vertebrata</taxon>
        <taxon>Chondrichthyes</taxon>
        <taxon>Elasmobranchii</taxon>
        <taxon>Galeomorphii</taxon>
        <taxon>Galeoidea</taxon>
        <taxon>Orectolobiformes</taxon>
        <taxon>Hemiscylliidae</taxon>
        <taxon>Chiloscyllium</taxon>
    </lineage>
</organism>
<dbReference type="EMBL" id="BEZZ01002244">
    <property type="protein sequence ID" value="GCC21465.1"/>
    <property type="molecule type" value="Genomic_DNA"/>
</dbReference>
<reference evidence="4 5" key="1">
    <citation type="journal article" date="2018" name="Nat. Ecol. Evol.">
        <title>Shark genomes provide insights into elasmobranch evolution and the origin of vertebrates.</title>
        <authorList>
            <person name="Hara Y"/>
            <person name="Yamaguchi K"/>
            <person name="Onimaru K"/>
            <person name="Kadota M"/>
            <person name="Koyanagi M"/>
            <person name="Keeley SD"/>
            <person name="Tatsumi K"/>
            <person name="Tanaka K"/>
            <person name="Motone F"/>
            <person name="Kageyama Y"/>
            <person name="Nozu R"/>
            <person name="Adachi N"/>
            <person name="Nishimura O"/>
            <person name="Nakagawa R"/>
            <person name="Tanegashima C"/>
            <person name="Kiyatake I"/>
            <person name="Matsumoto R"/>
            <person name="Murakumo K"/>
            <person name="Nishida K"/>
            <person name="Terakita A"/>
            <person name="Kuratani S"/>
            <person name="Sato K"/>
            <person name="Hyodo S Kuraku.S."/>
        </authorList>
    </citation>
    <scope>NUCLEOTIDE SEQUENCE [LARGE SCALE GENOMIC DNA]</scope>
</reference>
<dbReference type="Pfam" id="PF00651">
    <property type="entry name" value="BTB"/>
    <property type="match status" value="1"/>
</dbReference>
<dbReference type="Pfam" id="PF24681">
    <property type="entry name" value="Kelch_KLHDC2_KLHL20_DRC7"/>
    <property type="match status" value="1"/>
</dbReference>
<dbReference type="SUPFAM" id="SSF117281">
    <property type="entry name" value="Kelch motif"/>
    <property type="match status" value="1"/>
</dbReference>
<dbReference type="PANTHER" id="PTHR45632">
    <property type="entry name" value="LD33804P"/>
    <property type="match status" value="1"/>
</dbReference>
<dbReference type="SMART" id="SM00225">
    <property type="entry name" value="BTB"/>
    <property type="match status" value="1"/>
</dbReference>
<keyword evidence="1" id="KW-0880">Kelch repeat</keyword>
<accession>A0A401RTJ0</accession>
<dbReference type="PANTHER" id="PTHR45632:SF5">
    <property type="entry name" value="KELCH-LIKE PROTEIN 22"/>
    <property type="match status" value="1"/>
</dbReference>
<sequence length="424" mass="48384">MTMAEEHKDKQQSQKKVSQTYHSSAHSQSLLDGLVALRNSASLFDVTLIVEGKSIEAHRILLAASCDYFRGMFAGGLREMQEKEIFLHDITYMAMCKILDFIYTSEMELNLNNVQDVLVAACQLQLLPLDGMKPLCKYKNALKEQPQFTEHLDSMLERYDPRHNRWTRIQSLQQPHADHCVCVVGEYLYAIGGRDYHQELNVVERYDPRLNSWEYVAPLEKEVYAHAGAVHAGKIYIACGRSGRSYLKELHCYDPEANQWEMKASAPVERAWHGMAAVQGQLYLLGGSNNANGYRQDVMQVSCYSPERDQWSTVSEMPFGHGEPGVAVLDDRIYILGGRSHDRYTRTDYVHIYNVTEHCWEQAPDIECANSGMSCCVLTLPRQVVEDWGGQTPRKRSERACRRAYMLPEVVGLSDFEEFSSSED</sequence>
<dbReference type="GO" id="GO:0043161">
    <property type="term" value="P:proteasome-mediated ubiquitin-dependent protein catabolic process"/>
    <property type="evidence" value="ECO:0007669"/>
    <property type="project" value="TreeGrafter"/>
</dbReference>
<comment type="caution">
    <text evidence="4">The sequence shown here is derived from an EMBL/GenBank/DDBJ whole genome shotgun (WGS) entry which is preliminary data.</text>
</comment>
<dbReference type="InterPro" id="IPR011333">
    <property type="entry name" value="SKP1/BTB/POZ_sf"/>
</dbReference>
<dbReference type="Gene3D" id="2.120.10.80">
    <property type="entry name" value="Kelch-type beta propeller"/>
    <property type="match status" value="1"/>
</dbReference>
<dbReference type="Gene3D" id="3.30.710.10">
    <property type="entry name" value="Potassium Channel Kv1.1, Chain A"/>
    <property type="match status" value="1"/>
</dbReference>
<name>A0A401RTJ0_CHIPU</name>
<dbReference type="GO" id="GO:0005829">
    <property type="term" value="C:cytosol"/>
    <property type="evidence" value="ECO:0007669"/>
    <property type="project" value="TreeGrafter"/>
</dbReference>
<dbReference type="Proteomes" id="UP000287033">
    <property type="component" value="Unassembled WGS sequence"/>
</dbReference>
<evidence type="ECO:0000313" key="5">
    <source>
        <dbReference type="Proteomes" id="UP000287033"/>
    </source>
</evidence>
<evidence type="ECO:0000259" key="3">
    <source>
        <dbReference type="PROSITE" id="PS50097"/>
    </source>
</evidence>
<dbReference type="GO" id="GO:0005634">
    <property type="term" value="C:nucleus"/>
    <property type="evidence" value="ECO:0007669"/>
    <property type="project" value="TreeGrafter"/>
</dbReference>
<dbReference type="InterPro" id="IPR006652">
    <property type="entry name" value="Kelch_1"/>
</dbReference>
<dbReference type="OMA" id="YETERDC"/>
<proteinExistence type="predicted"/>
<dbReference type="OrthoDB" id="45365at2759"/>